<evidence type="ECO:0000259" key="1">
    <source>
        <dbReference type="PROSITE" id="PS51725"/>
    </source>
</evidence>
<dbReference type="InterPro" id="IPR007138">
    <property type="entry name" value="ABM_dom"/>
</dbReference>
<dbReference type="Gene3D" id="3.30.70.100">
    <property type="match status" value="1"/>
</dbReference>
<dbReference type="GO" id="GO:0004497">
    <property type="term" value="F:monooxygenase activity"/>
    <property type="evidence" value="ECO:0007669"/>
    <property type="project" value="UniProtKB-KW"/>
</dbReference>
<accession>A0A7T6APH3</accession>
<dbReference type="AlphaFoldDB" id="A0A7T6APH3"/>
<name>A0A7T6APH3_9BACT</name>
<keyword evidence="2" id="KW-0560">Oxidoreductase</keyword>
<feature type="domain" description="ABM" evidence="1">
    <location>
        <begin position="3"/>
        <end position="92"/>
    </location>
</feature>
<proteinExistence type="predicted"/>
<gene>
    <name evidence="2" type="ORF">HP555_00010</name>
</gene>
<protein>
    <submittedName>
        <fullName evidence="2">Antibiotic biosynthesis monooxygenase</fullName>
    </submittedName>
</protein>
<organism evidence="2 3">
    <name type="scientific">Desulfobulbus oligotrophicus</name>
    <dbReference type="NCBI Taxonomy" id="1909699"/>
    <lineage>
        <taxon>Bacteria</taxon>
        <taxon>Pseudomonadati</taxon>
        <taxon>Thermodesulfobacteriota</taxon>
        <taxon>Desulfobulbia</taxon>
        <taxon>Desulfobulbales</taxon>
        <taxon>Desulfobulbaceae</taxon>
        <taxon>Desulfobulbus</taxon>
    </lineage>
</organism>
<keyword evidence="2" id="KW-0503">Monooxygenase</keyword>
<dbReference type="PROSITE" id="PS51725">
    <property type="entry name" value="ABM"/>
    <property type="match status" value="1"/>
</dbReference>
<keyword evidence="3" id="KW-1185">Reference proteome</keyword>
<dbReference type="SUPFAM" id="SSF54909">
    <property type="entry name" value="Dimeric alpha+beta barrel"/>
    <property type="match status" value="1"/>
</dbReference>
<dbReference type="RefSeq" id="WP_199263189.1">
    <property type="nucleotide sequence ID" value="NZ_CP054140.1"/>
</dbReference>
<dbReference type="Proteomes" id="UP000596092">
    <property type="component" value="Chromosome"/>
</dbReference>
<dbReference type="KEGG" id="dog:HP555_00010"/>
<reference evidence="2 3" key="1">
    <citation type="submission" date="2020-05" db="EMBL/GenBank/DDBJ databases">
        <title>Complete genome of Desulfobulbus oligotrophicus.</title>
        <authorList>
            <person name="Podar M."/>
        </authorList>
    </citation>
    <scope>NUCLEOTIDE SEQUENCE [LARGE SCALE GENOMIC DNA]</scope>
    <source>
        <strain evidence="2 3">Prop6</strain>
    </source>
</reference>
<evidence type="ECO:0000313" key="2">
    <source>
        <dbReference type="EMBL" id="QQG64355.1"/>
    </source>
</evidence>
<dbReference type="InterPro" id="IPR011008">
    <property type="entry name" value="Dimeric_a/b-barrel"/>
</dbReference>
<sequence>MAVKVLIKRKVADKQASELEGLLRKMRVMTLSQKGYVSGETFTRLDEPGVSMVISTWQSLDDWRAWTLNKERVTIQEEIDKLLGEPTQYEIFENI</sequence>
<dbReference type="EMBL" id="CP054140">
    <property type="protein sequence ID" value="QQG64355.1"/>
    <property type="molecule type" value="Genomic_DNA"/>
</dbReference>
<dbReference type="Pfam" id="PF03992">
    <property type="entry name" value="ABM"/>
    <property type="match status" value="1"/>
</dbReference>
<evidence type="ECO:0000313" key="3">
    <source>
        <dbReference type="Proteomes" id="UP000596092"/>
    </source>
</evidence>